<dbReference type="InterPro" id="IPR014001">
    <property type="entry name" value="Helicase_ATP-bd"/>
</dbReference>
<dbReference type="Proteomes" id="UP001207408">
    <property type="component" value="Unassembled WGS sequence"/>
</dbReference>
<dbReference type="InterPro" id="IPR006935">
    <property type="entry name" value="Helicase/UvrB_N"/>
</dbReference>
<dbReference type="Pfam" id="PF13643">
    <property type="entry name" value="DUF4145"/>
    <property type="match status" value="1"/>
</dbReference>
<reference evidence="3" key="1">
    <citation type="submission" date="2022-10" db="EMBL/GenBank/DDBJ databases">
        <authorList>
            <person name="Yu W.X."/>
        </authorList>
    </citation>
    <scope>NUCLEOTIDE SEQUENCE</scope>
    <source>
        <strain evidence="3">D04</strain>
    </source>
</reference>
<protein>
    <submittedName>
        <fullName evidence="3">DEAD/DEAH box helicase family protein</fullName>
    </submittedName>
</protein>
<dbReference type="GO" id="GO:0005829">
    <property type="term" value="C:cytosol"/>
    <property type="evidence" value="ECO:0007669"/>
    <property type="project" value="TreeGrafter"/>
</dbReference>
<dbReference type="PANTHER" id="PTHR47396">
    <property type="entry name" value="TYPE I RESTRICTION ENZYME ECOKI R PROTEIN"/>
    <property type="match status" value="1"/>
</dbReference>
<dbReference type="AlphaFoldDB" id="A0AAE3MIC3"/>
<dbReference type="Gene3D" id="3.40.50.300">
    <property type="entry name" value="P-loop containing nucleotide triphosphate hydrolases"/>
    <property type="match status" value="2"/>
</dbReference>
<dbReference type="InterPro" id="IPR025285">
    <property type="entry name" value="DUF4145"/>
</dbReference>
<dbReference type="CDD" id="cd18032">
    <property type="entry name" value="DEXHc_RE_I_III_res"/>
    <property type="match status" value="1"/>
</dbReference>
<feature type="domain" description="Helicase ATP-binding" evidence="2">
    <location>
        <begin position="375"/>
        <end position="534"/>
    </location>
</feature>
<feature type="coiled-coil region" evidence="1">
    <location>
        <begin position="144"/>
        <end position="195"/>
    </location>
</feature>
<gene>
    <name evidence="3" type="ORF">OM074_20745</name>
</gene>
<evidence type="ECO:0000313" key="4">
    <source>
        <dbReference type="Proteomes" id="UP001207408"/>
    </source>
</evidence>
<dbReference type="Pfam" id="PF04313">
    <property type="entry name" value="HSDR_N"/>
    <property type="match status" value="1"/>
</dbReference>
<dbReference type="InterPro" id="IPR013670">
    <property type="entry name" value="EcoEI_R_C_dom"/>
</dbReference>
<dbReference type="SUPFAM" id="SSF52540">
    <property type="entry name" value="P-loop containing nucleoside triphosphate hydrolases"/>
    <property type="match status" value="2"/>
</dbReference>
<name>A0AAE3MIC3_9BACT</name>
<dbReference type="RefSeq" id="WP_301202613.1">
    <property type="nucleotide sequence ID" value="NZ_JAPDPI010000087.1"/>
</dbReference>
<keyword evidence="3" id="KW-0547">Nucleotide-binding</keyword>
<dbReference type="SMART" id="SM00487">
    <property type="entry name" value="DEXDc"/>
    <property type="match status" value="1"/>
</dbReference>
<dbReference type="Gene3D" id="3.90.1570.30">
    <property type="match status" value="1"/>
</dbReference>
<dbReference type="InterPro" id="IPR050742">
    <property type="entry name" value="Helicase_Restrict-Modif_Enz"/>
</dbReference>
<dbReference type="Pfam" id="PF00271">
    <property type="entry name" value="Helicase_C"/>
    <property type="match status" value="1"/>
</dbReference>
<dbReference type="GO" id="GO:0009307">
    <property type="term" value="P:DNA restriction-modification system"/>
    <property type="evidence" value="ECO:0007669"/>
    <property type="project" value="UniProtKB-KW"/>
</dbReference>
<dbReference type="Pfam" id="PF08463">
    <property type="entry name" value="EcoEI_R_C"/>
    <property type="match status" value="1"/>
</dbReference>
<dbReference type="InterPro" id="IPR027417">
    <property type="entry name" value="P-loop_NTPase"/>
</dbReference>
<proteinExistence type="predicted"/>
<keyword evidence="3" id="KW-0067">ATP-binding</keyword>
<accession>A0AAE3MIC3</accession>
<evidence type="ECO:0000256" key="1">
    <source>
        <dbReference type="SAM" id="Coils"/>
    </source>
</evidence>
<dbReference type="GO" id="GO:0005524">
    <property type="term" value="F:ATP binding"/>
    <property type="evidence" value="ECO:0007669"/>
    <property type="project" value="UniProtKB-KW"/>
</dbReference>
<sequence length="1132" mass="131405">MQSNFLFLQSEWNDIYIRAIEVEKNAITAPITSAFYARLCLERMVHWLYENEGYLKQPYQTKLAARMAEPTFKEIIPPSIYNNLDYIRKQGNIAAHGGKIDRKASLACLRFLFRFLSWTSKMYSEVPPEIVEFNEDLIPKVGASEKSKHELKKAEKKLSEQINLANDERKKRLLVEEENAKLKIQLKEIEERKERNQPIALPPEQYSESETRSLYIDVMLQEAGWNPEAINTTEYRVIGMPKSVNPTGKGYVDYVLWGNNGLPLAVIEAKKASRNINEGKHQAELYANCLENMTGQRPVIYYTNGFDTEIWDDCTYPPRRVFGFYTKDELQQIINRRKDKKDPRIQSINNKITNRAYQKHAIASILNKFIKDSSNELRGGSRAALAVMATGTGKTRTAISFVDVLFKSGWISRVLFLADRNALVTQAQRNFNALLPNLSSVNLTKEKEDKNTRLVFSTYPTIMNCIDGIRSGDERFYSVGHFDLIIVDEAHRSIYQKYGAIFKYFDALRLGLTATPKEDGDHDTYHLFDEETNNPTFDYELEEAVNEKYLVPFHAQEINLGFMSRGINFDDLSEEEQEQYEETFRDESGYMPDSIDSSAIHNWLFNNNTVDKALNYLMTQGIKVEEGDKIGKSIIFAKSHQHAEFIEERFNAMYPELGNKFLRIIDNYEKYAQDLLDDFSLKDKYPQIAVSVDMLDTGVDVPEIVNLVLFKPVYSKSKFWQMLGRGTRLCPDLFAPGIDKEYFYVFDFCNNFQFFSLKPEGRKANKSDSLSAKIFKTTISIAEAFREEPFLDENHQQARKELLNWAYQRVCQLNLQNFMVRMELKYVEKYNKPDIWQNLNDQAIFEIFNHIAPLIFIPEKDEAAKRFDLLMRNFQLALIESKPTIPQYENTIKNIGQQLSRLLNIGDVANQKSIIKAIKDDNFWQDKNYNKLENIRLSLRDLLKYLPKEETLTYKTDFLDEIENVNIIEDPLIGYTKSDSYKLRVETYIRENKNHLTIQKLRNNIPLTSIELDELERLIFLDSKLGTKEDYLKTYGEKPLGVFIRSIIGMDEEAIQKAFSNFIDEGNLTADQIQFLKMIIGHFTKNGFLELKELSTSFKNAEDNGLFELFEDEDQDHIIRTIDEVNNNAVVG</sequence>
<evidence type="ECO:0000313" key="3">
    <source>
        <dbReference type="EMBL" id="MCW3808064.1"/>
    </source>
</evidence>
<organism evidence="3 4">
    <name type="scientific">Plebeiibacterium marinum</name>
    <dbReference type="NCBI Taxonomy" id="2992111"/>
    <lineage>
        <taxon>Bacteria</taxon>
        <taxon>Pseudomonadati</taxon>
        <taxon>Bacteroidota</taxon>
        <taxon>Bacteroidia</taxon>
        <taxon>Marinilabiliales</taxon>
        <taxon>Marinilabiliaceae</taxon>
        <taxon>Plebeiibacterium</taxon>
    </lineage>
</organism>
<dbReference type="InterPro" id="IPR001650">
    <property type="entry name" value="Helicase_C-like"/>
</dbReference>
<evidence type="ECO:0000259" key="2">
    <source>
        <dbReference type="PROSITE" id="PS51192"/>
    </source>
</evidence>
<dbReference type="CDD" id="cd18799">
    <property type="entry name" value="SF2_C_EcoAI-like"/>
    <property type="match status" value="1"/>
</dbReference>
<keyword evidence="3" id="KW-0378">Hydrolase</keyword>
<comment type="caution">
    <text evidence="3">The sequence shown here is derived from an EMBL/GenBank/DDBJ whole genome shotgun (WGS) entry which is preliminary data.</text>
</comment>
<dbReference type="GO" id="GO:0004386">
    <property type="term" value="F:helicase activity"/>
    <property type="evidence" value="ECO:0007669"/>
    <property type="project" value="UniProtKB-KW"/>
</dbReference>
<dbReference type="GO" id="GO:0003677">
    <property type="term" value="F:DNA binding"/>
    <property type="evidence" value="ECO:0007669"/>
    <property type="project" value="UniProtKB-KW"/>
</dbReference>
<dbReference type="PROSITE" id="PS51192">
    <property type="entry name" value="HELICASE_ATP_BIND_1"/>
    <property type="match status" value="1"/>
</dbReference>
<dbReference type="PANTHER" id="PTHR47396:SF1">
    <property type="entry name" value="ATP-DEPENDENT HELICASE IRC3-RELATED"/>
    <property type="match status" value="1"/>
</dbReference>
<dbReference type="GO" id="GO:0009035">
    <property type="term" value="F:type I site-specific deoxyribonuclease activity"/>
    <property type="evidence" value="ECO:0007669"/>
    <property type="project" value="UniProtKB-EC"/>
</dbReference>
<dbReference type="EMBL" id="JAPDPI010000087">
    <property type="protein sequence ID" value="MCW3808064.1"/>
    <property type="molecule type" value="Genomic_DNA"/>
</dbReference>
<keyword evidence="4" id="KW-1185">Reference proteome</keyword>
<keyword evidence="1" id="KW-0175">Coiled coil</keyword>
<dbReference type="Pfam" id="PF04851">
    <property type="entry name" value="ResIII"/>
    <property type="match status" value="1"/>
</dbReference>
<keyword evidence="3" id="KW-0347">Helicase</keyword>
<dbReference type="InterPro" id="IPR007409">
    <property type="entry name" value="Restrct_endonuc_type1_HsdR_N"/>
</dbReference>